<proteinExistence type="predicted"/>
<dbReference type="EMBL" id="ML208473">
    <property type="protein sequence ID" value="TFK64481.1"/>
    <property type="molecule type" value="Genomic_DNA"/>
</dbReference>
<evidence type="ECO:0000313" key="1">
    <source>
        <dbReference type="EMBL" id="TFK64481.1"/>
    </source>
</evidence>
<name>A0ACD3AG10_9AGAR</name>
<reference evidence="1 2" key="1">
    <citation type="journal article" date="2019" name="Nat. Ecol. Evol.">
        <title>Megaphylogeny resolves global patterns of mushroom evolution.</title>
        <authorList>
            <person name="Varga T."/>
            <person name="Krizsan K."/>
            <person name="Foldi C."/>
            <person name="Dima B."/>
            <person name="Sanchez-Garcia M."/>
            <person name="Sanchez-Ramirez S."/>
            <person name="Szollosi G.J."/>
            <person name="Szarkandi J.G."/>
            <person name="Papp V."/>
            <person name="Albert L."/>
            <person name="Andreopoulos W."/>
            <person name="Angelini C."/>
            <person name="Antonin V."/>
            <person name="Barry K.W."/>
            <person name="Bougher N.L."/>
            <person name="Buchanan P."/>
            <person name="Buyck B."/>
            <person name="Bense V."/>
            <person name="Catcheside P."/>
            <person name="Chovatia M."/>
            <person name="Cooper J."/>
            <person name="Damon W."/>
            <person name="Desjardin D."/>
            <person name="Finy P."/>
            <person name="Geml J."/>
            <person name="Haridas S."/>
            <person name="Hughes K."/>
            <person name="Justo A."/>
            <person name="Karasinski D."/>
            <person name="Kautmanova I."/>
            <person name="Kiss B."/>
            <person name="Kocsube S."/>
            <person name="Kotiranta H."/>
            <person name="LaButti K.M."/>
            <person name="Lechner B.E."/>
            <person name="Liimatainen K."/>
            <person name="Lipzen A."/>
            <person name="Lukacs Z."/>
            <person name="Mihaltcheva S."/>
            <person name="Morgado L.N."/>
            <person name="Niskanen T."/>
            <person name="Noordeloos M.E."/>
            <person name="Ohm R.A."/>
            <person name="Ortiz-Santana B."/>
            <person name="Ovrebo C."/>
            <person name="Racz N."/>
            <person name="Riley R."/>
            <person name="Savchenko A."/>
            <person name="Shiryaev A."/>
            <person name="Soop K."/>
            <person name="Spirin V."/>
            <person name="Szebenyi C."/>
            <person name="Tomsovsky M."/>
            <person name="Tulloss R.E."/>
            <person name="Uehling J."/>
            <person name="Grigoriev I.V."/>
            <person name="Vagvolgyi C."/>
            <person name="Papp T."/>
            <person name="Martin F.M."/>
            <person name="Miettinen O."/>
            <person name="Hibbett D.S."/>
            <person name="Nagy L.G."/>
        </authorList>
    </citation>
    <scope>NUCLEOTIDE SEQUENCE [LARGE SCALE GENOMIC DNA]</scope>
    <source>
        <strain evidence="1 2">NL-1719</strain>
    </source>
</reference>
<organism evidence="1 2">
    <name type="scientific">Pluteus cervinus</name>
    <dbReference type="NCBI Taxonomy" id="181527"/>
    <lineage>
        <taxon>Eukaryota</taxon>
        <taxon>Fungi</taxon>
        <taxon>Dikarya</taxon>
        <taxon>Basidiomycota</taxon>
        <taxon>Agaricomycotina</taxon>
        <taxon>Agaricomycetes</taxon>
        <taxon>Agaricomycetidae</taxon>
        <taxon>Agaricales</taxon>
        <taxon>Pluteineae</taxon>
        <taxon>Pluteaceae</taxon>
        <taxon>Pluteus</taxon>
    </lineage>
</organism>
<evidence type="ECO:0000313" key="2">
    <source>
        <dbReference type="Proteomes" id="UP000308600"/>
    </source>
</evidence>
<gene>
    <name evidence="1" type="ORF">BDN72DRAFT_963198</name>
</gene>
<keyword evidence="2" id="KW-1185">Reference proteome</keyword>
<protein>
    <submittedName>
        <fullName evidence="1">Uncharacterized protein</fullName>
    </submittedName>
</protein>
<sequence>MSSIWAKGDPEVHLTFENLFETAYPQNYLPHLTDSRNLLITQDEADQITSSIFQHPALDLQSIFQDSRLSGLVPSKDDRTAIQTFLRECQDDIQLLDTKIKDAISTIAQLSRDLTQTSAQMVQKTSQVRLCEYLLSSHRILPQDVLEEVFLACLETNAGDPTPIPTCPPLQLAAVCHRWRTIALSMPTLWNGLHLTSASVSEVQLAKTWASRCYLPSLTLEFDKLGDIESESSAMLYGLLDTLQGASRSPRDIDLIGLGGPLGSMVQKFILERDQPALEELVLRDFDRALHSLPKASTSLRRIYTHKPPESWRTSPPPSQLTVLWLTSKIHCTTLVMFLANCPNLRSLYVDIREDGLRLAPEQLISRDIIVPGLTYLGLWDGYYDGEPPKDLLQGITFPSLRVVEYCVSKRSQDSTLWLGLIHALNSTHRLTLQFHDALPSLDSFTRMLEHAPNISELSISTNTRFMPDIIISLASMRSHLANQSTVSTLSCLRTLYLDVAFNPLTDWLSLQPQLTEFGRTWTSSQSSALGPNTTPSLCELVIQHRFSVYVNAKDRNEAWKCPEVKQALQSACPSLRVRIVCVENISWLGDVPASFGMFPLPFNGVHVHGAMEDDDTWTNREQPIHQVMS</sequence>
<accession>A0ACD3AG10</accession>
<dbReference type="Proteomes" id="UP000308600">
    <property type="component" value="Unassembled WGS sequence"/>
</dbReference>